<accession>A0A6G1DDS1</accession>
<dbReference type="EMBL" id="SPHZ02000006">
    <property type="protein sequence ID" value="KAF0910539.1"/>
    <property type="molecule type" value="Genomic_DNA"/>
</dbReference>
<evidence type="ECO:0000256" key="1">
    <source>
        <dbReference type="SAM" id="Phobius"/>
    </source>
</evidence>
<evidence type="ECO:0000313" key="2">
    <source>
        <dbReference type="EMBL" id="KAF0910539.1"/>
    </source>
</evidence>
<reference evidence="2 3" key="1">
    <citation type="submission" date="2019-11" db="EMBL/GenBank/DDBJ databases">
        <title>Whole genome sequence of Oryza granulata.</title>
        <authorList>
            <person name="Li W."/>
        </authorList>
    </citation>
    <scope>NUCLEOTIDE SEQUENCE [LARGE SCALE GENOMIC DNA]</scope>
    <source>
        <strain evidence="3">cv. Menghai</strain>
        <tissue evidence="2">Leaf</tissue>
    </source>
</reference>
<keyword evidence="1" id="KW-0812">Transmembrane</keyword>
<dbReference type="PANTHER" id="PTHR11206">
    <property type="entry name" value="MULTIDRUG RESISTANCE PROTEIN"/>
    <property type="match status" value="1"/>
</dbReference>
<evidence type="ECO:0000313" key="3">
    <source>
        <dbReference type="Proteomes" id="UP000479710"/>
    </source>
</evidence>
<gene>
    <name evidence="2" type="ORF">E2562_002982</name>
</gene>
<organism evidence="2 3">
    <name type="scientific">Oryza meyeriana var. granulata</name>
    <dbReference type="NCBI Taxonomy" id="110450"/>
    <lineage>
        <taxon>Eukaryota</taxon>
        <taxon>Viridiplantae</taxon>
        <taxon>Streptophyta</taxon>
        <taxon>Embryophyta</taxon>
        <taxon>Tracheophyta</taxon>
        <taxon>Spermatophyta</taxon>
        <taxon>Magnoliopsida</taxon>
        <taxon>Liliopsida</taxon>
        <taxon>Poales</taxon>
        <taxon>Poaceae</taxon>
        <taxon>BOP clade</taxon>
        <taxon>Oryzoideae</taxon>
        <taxon>Oryzeae</taxon>
        <taxon>Oryzinae</taxon>
        <taxon>Oryza</taxon>
        <taxon>Oryza meyeriana</taxon>
    </lineage>
</organism>
<dbReference type="OrthoDB" id="695204at2759"/>
<protein>
    <recommendedName>
        <fullName evidence="4">Protein DETOXIFICATION</fullName>
    </recommendedName>
</protein>
<keyword evidence="1" id="KW-1133">Transmembrane helix</keyword>
<keyword evidence="1" id="KW-0472">Membrane</keyword>
<sequence>MSIQPVLSGVAIGAGWKSSVAFVNIGCYYLAGLPIAAVFGFRLSLNATGIWVGMLIGTILQTVILLVILFRTKWHKEAMLAEERIKVWGVVVELPTVQEGT</sequence>
<dbReference type="AlphaFoldDB" id="A0A6G1DDS1"/>
<comment type="caution">
    <text evidence="2">The sequence shown here is derived from an EMBL/GenBank/DDBJ whole genome shotgun (WGS) entry which is preliminary data.</text>
</comment>
<feature type="transmembrane region" description="Helical" evidence="1">
    <location>
        <begin position="21"/>
        <end position="43"/>
    </location>
</feature>
<evidence type="ECO:0008006" key="4">
    <source>
        <dbReference type="Google" id="ProtNLM"/>
    </source>
</evidence>
<keyword evidence="3" id="KW-1185">Reference proteome</keyword>
<name>A0A6G1DDS1_9ORYZ</name>
<dbReference type="Proteomes" id="UP000479710">
    <property type="component" value="Unassembled WGS sequence"/>
</dbReference>
<proteinExistence type="predicted"/>
<feature type="transmembrane region" description="Helical" evidence="1">
    <location>
        <begin position="49"/>
        <end position="70"/>
    </location>
</feature>